<dbReference type="GO" id="GO:0006824">
    <property type="term" value="P:cobalt ion transport"/>
    <property type="evidence" value="ECO:0007669"/>
    <property type="project" value="TreeGrafter"/>
</dbReference>
<dbReference type="Pfam" id="PF02361">
    <property type="entry name" value="CbiQ"/>
    <property type="match status" value="1"/>
</dbReference>
<organism evidence="6 7">
    <name type="scientific">Sporolactobacillus laevolacticus DSM 442</name>
    <dbReference type="NCBI Taxonomy" id="1395513"/>
    <lineage>
        <taxon>Bacteria</taxon>
        <taxon>Bacillati</taxon>
        <taxon>Bacillota</taxon>
        <taxon>Bacilli</taxon>
        <taxon>Bacillales</taxon>
        <taxon>Sporolactobacillaceae</taxon>
        <taxon>Sporolactobacillus</taxon>
    </lineage>
</organism>
<dbReference type="InterPro" id="IPR052770">
    <property type="entry name" value="Cobalt_transport_CbiQ"/>
</dbReference>
<gene>
    <name evidence="6" type="ORF">P343_16670</name>
</gene>
<keyword evidence="2 5" id="KW-0812">Transmembrane</keyword>
<evidence type="ECO:0000256" key="5">
    <source>
        <dbReference type="SAM" id="Phobius"/>
    </source>
</evidence>
<evidence type="ECO:0000256" key="2">
    <source>
        <dbReference type="ARBA" id="ARBA00022692"/>
    </source>
</evidence>
<dbReference type="eggNOG" id="COG0619">
    <property type="taxonomic scope" value="Bacteria"/>
</dbReference>
<dbReference type="CDD" id="cd16914">
    <property type="entry name" value="EcfT"/>
    <property type="match status" value="1"/>
</dbReference>
<evidence type="ECO:0000256" key="3">
    <source>
        <dbReference type="ARBA" id="ARBA00022989"/>
    </source>
</evidence>
<dbReference type="Proteomes" id="UP000018296">
    <property type="component" value="Unassembled WGS sequence"/>
</dbReference>
<evidence type="ECO:0000313" key="7">
    <source>
        <dbReference type="Proteomes" id="UP000018296"/>
    </source>
</evidence>
<proteinExistence type="predicted"/>
<dbReference type="InterPro" id="IPR003339">
    <property type="entry name" value="ABC/ECF_trnsptr_transmembrane"/>
</dbReference>
<evidence type="ECO:0000256" key="4">
    <source>
        <dbReference type="ARBA" id="ARBA00023136"/>
    </source>
</evidence>
<dbReference type="AlphaFoldDB" id="V6IUC0"/>
<feature type="transmembrane region" description="Helical" evidence="5">
    <location>
        <begin position="235"/>
        <end position="257"/>
    </location>
</feature>
<sequence length="266" mass="30960">MDNVWTSTNKLFFKINPSLKFVIISSLFIVYLFVHNLNTMIWASLLFLILYYLVSGLTGKWSFWFVFLTLIVSLFSASAMIMFGKGDHIIYQKYLILITQESLARGILLGLRTFTFSLVGMIFATTTLPVPFFYSLMQQLKVPVRYAYGCMAAFRMIPIMAEELMHIRQAMIVRGMARQKGAKALYERMNRYMLTMLAQSIRRAQRTAIAMEAKRFSMTEERTYYYEIGWSRYDLFFVVIILLTVTLGFVCSAYFPLTPFTNVLDH</sequence>
<dbReference type="STRING" id="1395513.P343_16670"/>
<reference evidence="6 7" key="1">
    <citation type="journal article" date="2013" name="Genome Announc.">
        <title>Genome Sequence of Sporolactobacillus laevolacticus DSM442, an Efficient Polymer-Grade D-Lactate Producer from Agricultural Waste Cottonseed as a Nitrogen Source.</title>
        <authorList>
            <person name="Wang H."/>
            <person name="Wang L."/>
            <person name="Ju J."/>
            <person name="Yu B."/>
            <person name="Ma Y."/>
        </authorList>
    </citation>
    <scope>NUCLEOTIDE SEQUENCE [LARGE SCALE GENOMIC DNA]</scope>
    <source>
        <strain evidence="6 7">DSM 442</strain>
    </source>
</reference>
<dbReference type="RefSeq" id="WP_023511534.1">
    <property type="nucleotide sequence ID" value="NZ_AWTC01000021.1"/>
</dbReference>
<protein>
    <submittedName>
        <fullName evidence="6">Cobalt transporter</fullName>
    </submittedName>
</protein>
<keyword evidence="7" id="KW-1185">Reference proteome</keyword>
<accession>V6IUC0</accession>
<keyword evidence="3 5" id="KW-1133">Transmembrane helix</keyword>
<dbReference type="PANTHER" id="PTHR43723:SF1">
    <property type="entry name" value="COBALT TRANSPORT PROTEIN CBIQ"/>
    <property type="match status" value="1"/>
</dbReference>
<feature type="transmembrane region" description="Helical" evidence="5">
    <location>
        <begin position="21"/>
        <end position="51"/>
    </location>
</feature>
<feature type="transmembrane region" description="Helical" evidence="5">
    <location>
        <begin position="63"/>
        <end position="83"/>
    </location>
</feature>
<dbReference type="OrthoDB" id="92887at2"/>
<dbReference type="PANTHER" id="PTHR43723">
    <property type="entry name" value="COBALT TRANSPORT PROTEIN CBIQ"/>
    <property type="match status" value="1"/>
</dbReference>
<comment type="subcellular location">
    <subcellularLocation>
        <location evidence="1">Membrane</location>
        <topology evidence="1">Multi-pass membrane protein</topology>
    </subcellularLocation>
</comment>
<name>V6IUC0_9BACL</name>
<evidence type="ECO:0000256" key="1">
    <source>
        <dbReference type="ARBA" id="ARBA00004141"/>
    </source>
</evidence>
<keyword evidence="4 5" id="KW-0472">Membrane</keyword>
<evidence type="ECO:0000313" key="6">
    <source>
        <dbReference type="EMBL" id="EST10552.1"/>
    </source>
</evidence>
<dbReference type="EMBL" id="AWTC01000021">
    <property type="protein sequence ID" value="EST10552.1"/>
    <property type="molecule type" value="Genomic_DNA"/>
</dbReference>
<dbReference type="GO" id="GO:0043190">
    <property type="term" value="C:ATP-binding cassette (ABC) transporter complex"/>
    <property type="evidence" value="ECO:0007669"/>
    <property type="project" value="TreeGrafter"/>
</dbReference>
<dbReference type="PATRIC" id="fig|1395513.3.peg.3381"/>
<comment type="caution">
    <text evidence="6">The sequence shown here is derived from an EMBL/GenBank/DDBJ whole genome shotgun (WGS) entry which is preliminary data.</text>
</comment>